<keyword evidence="3" id="KW-1185">Reference proteome</keyword>
<gene>
    <name evidence="2" type="ORF">CVV68_18155</name>
</gene>
<proteinExistence type="predicted"/>
<name>A0A2V5L4J0_9MICC</name>
<feature type="transmembrane region" description="Helical" evidence="1">
    <location>
        <begin position="59"/>
        <end position="82"/>
    </location>
</feature>
<evidence type="ECO:0000256" key="1">
    <source>
        <dbReference type="SAM" id="Phobius"/>
    </source>
</evidence>
<feature type="transmembrane region" description="Helical" evidence="1">
    <location>
        <begin position="12"/>
        <end position="39"/>
    </location>
</feature>
<organism evidence="2 3">
    <name type="scientific">Arthrobacter livingstonensis</name>
    <dbReference type="NCBI Taxonomy" id="670078"/>
    <lineage>
        <taxon>Bacteria</taxon>
        <taxon>Bacillati</taxon>
        <taxon>Actinomycetota</taxon>
        <taxon>Actinomycetes</taxon>
        <taxon>Micrococcales</taxon>
        <taxon>Micrococcaceae</taxon>
        <taxon>Arthrobacter</taxon>
    </lineage>
</organism>
<dbReference type="Proteomes" id="UP000247832">
    <property type="component" value="Unassembled WGS sequence"/>
</dbReference>
<dbReference type="OrthoDB" id="3178004at2"/>
<comment type="caution">
    <text evidence="2">The sequence shown here is derived from an EMBL/GenBank/DDBJ whole genome shotgun (WGS) entry which is preliminary data.</text>
</comment>
<sequence>MSHERPDPAVRRFALVTIVLPAVVTTVGLVVQLASLPQAPARIPPFWDSSGAPSGWEPAWLPLALTIVLGFGLPAVFGLSSLPSLRRGDRSPTFRIFGAQALAISVLLTVVVTSLLLQSLGTATEAGNRLWHLLLAGLAAAVPAAALGWLLQPKGSPPMPAPAASAIDLAPGERAAWMRTTSLPIPAVAVITAAAVIMALKAGLTWALGDRAGSAALLTAIAVALLALLAATAAFHVRIDAHGLSVRSMLGVPRFHVALHEVDSVTVIDARSLGVPGSWGIRIRRDRTTIIMRPTMGIRVTRQDGRSLFLTVDDAATGAALLQALAAQAPRPTDNPSTHQ</sequence>
<feature type="transmembrane region" description="Helical" evidence="1">
    <location>
        <begin position="130"/>
        <end position="151"/>
    </location>
</feature>
<keyword evidence="1" id="KW-0472">Membrane</keyword>
<feature type="transmembrane region" description="Helical" evidence="1">
    <location>
        <begin position="94"/>
        <end position="118"/>
    </location>
</feature>
<evidence type="ECO:0000313" key="2">
    <source>
        <dbReference type="EMBL" id="PYI65492.1"/>
    </source>
</evidence>
<feature type="transmembrane region" description="Helical" evidence="1">
    <location>
        <begin position="215"/>
        <end position="237"/>
    </location>
</feature>
<reference evidence="2 3" key="1">
    <citation type="submission" date="2018-05" db="EMBL/GenBank/DDBJ databases">
        <title>Genetic diversity of glacier-inhabiting Cryobacterium bacteria in China and description of Cryobacterium mengkeensis sp. nov. and Arthrobacter glacialis sp. nov.</title>
        <authorList>
            <person name="Liu Q."/>
            <person name="Xin Y.-H."/>
        </authorList>
    </citation>
    <scope>NUCLEOTIDE SEQUENCE [LARGE SCALE GENOMIC DNA]</scope>
    <source>
        <strain evidence="2 3">LI2</strain>
    </source>
</reference>
<protein>
    <recommendedName>
        <fullName evidence="4">DUF1648 domain-containing protein</fullName>
    </recommendedName>
</protein>
<dbReference type="EMBL" id="QJVD01000024">
    <property type="protein sequence ID" value="PYI65492.1"/>
    <property type="molecule type" value="Genomic_DNA"/>
</dbReference>
<evidence type="ECO:0008006" key="4">
    <source>
        <dbReference type="Google" id="ProtNLM"/>
    </source>
</evidence>
<accession>A0A2V5L4J0</accession>
<keyword evidence="1" id="KW-0812">Transmembrane</keyword>
<dbReference type="AlphaFoldDB" id="A0A2V5L4J0"/>
<dbReference type="RefSeq" id="WP_110502414.1">
    <property type="nucleotide sequence ID" value="NZ_QJVD01000024.1"/>
</dbReference>
<evidence type="ECO:0000313" key="3">
    <source>
        <dbReference type="Proteomes" id="UP000247832"/>
    </source>
</evidence>
<feature type="transmembrane region" description="Helical" evidence="1">
    <location>
        <begin position="187"/>
        <end position="209"/>
    </location>
</feature>
<keyword evidence="1" id="KW-1133">Transmembrane helix</keyword>